<dbReference type="AlphaFoldDB" id="A0A2I0IRA3"/>
<dbReference type="PANTHER" id="PTHR31205">
    <property type="entry name" value="ACTIN CROSS-LINKING PROTEIN (DUF569)"/>
    <property type="match status" value="1"/>
</dbReference>
<evidence type="ECO:0000259" key="3">
    <source>
        <dbReference type="Pfam" id="PF22932"/>
    </source>
</evidence>
<dbReference type="InterPro" id="IPR007679">
    <property type="entry name" value="DUF569"/>
</dbReference>
<dbReference type="InterPro" id="IPR054726">
    <property type="entry name" value="Ubiq_DUF569-assoc"/>
</dbReference>
<evidence type="ECO:0000259" key="2">
    <source>
        <dbReference type="Pfam" id="PF04601"/>
    </source>
</evidence>
<dbReference type="FunFam" id="2.80.10.50:FF:000067">
    <property type="entry name" value="BnaC05g19630D protein"/>
    <property type="match status" value="1"/>
</dbReference>
<evidence type="ECO:0000313" key="4">
    <source>
        <dbReference type="EMBL" id="PKI46527.1"/>
    </source>
</evidence>
<dbReference type="SUPFAM" id="SSF50405">
    <property type="entry name" value="Actin-crosslinking proteins"/>
    <property type="match status" value="1"/>
</dbReference>
<dbReference type="Pfam" id="PF04601">
    <property type="entry name" value="DUF569"/>
    <property type="match status" value="1"/>
</dbReference>
<feature type="domain" description="DUF569" evidence="3">
    <location>
        <begin position="215"/>
        <end position="289"/>
    </location>
</feature>
<feature type="compositionally biased region" description="Acidic residues" evidence="1">
    <location>
        <begin position="175"/>
        <end position="186"/>
    </location>
</feature>
<evidence type="ECO:0000256" key="1">
    <source>
        <dbReference type="SAM" id="MobiDB-lite"/>
    </source>
</evidence>
<name>A0A2I0IRA3_PUNGR</name>
<gene>
    <name evidence="4" type="ORF">CRG98_033084</name>
</gene>
<accession>A0A2I0IRA3</accession>
<dbReference type="InterPro" id="IPR008999">
    <property type="entry name" value="Actin-crosslinking"/>
</dbReference>
<feature type="domain" description="DUF569" evidence="2">
    <location>
        <begin position="19"/>
        <end position="151"/>
    </location>
</feature>
<feature type="region of interest" description="Disordered" evidence="1">
    <location>
        <begin position="159"/>
        <end position="210"/>
    </location>
</feature>
<dbReference type="PANTHER" id="PTHR31205:SF77">
    <property type="entry name" value="CROSS-LINKING PROTEIN, PUTATIVE (DUF569)-RELATED"/>
    <property type="match status" value="1"/>
</dbReference>
<dbReference type="Gene3D" id="2.80.10.50">
    <property type="match status" value="1"/>
</dbReference>
<keyword evidence="5" id="KW-1185">Reference proteome</keyword>
<comment type="caution">
    <text evidence="4">The sequence shown here is derived from an EMBL/GenBank/DDBJ whole genome shotgun (WGS) entry which is preliminary data.</text>
</comment>
<dbReference type="CDD" id="cd23340">
    <property type="entry name" value="beta-trefoil_FSCN_ACP-like"/>
    <property type="match status" value="1"/>
</dbReference>
<organism evidence="4 5">
    <name type="scientific">Punica granatum</name>
    <name type="common">Pomegranate</name>
    <dbReference type="NCBI Taxonomy" id="22663"/>
    <lineage>
        <taxon>Eukaryota</taxon>
        <taxon>Viridiplantae</taxon>
        <taxon>Streptophyta</taxon>
        <taxon>Embryophyta</taxon>
        <taxon>Tracheophyta</taxon>
        <taxon>Spermatophyta</taxon>
        <taxon>Magnoliopsida</taxon>
        <taxon>eudicotyledons</taxon>
        <taxon>Gunneridae</taxon>
        <taxon>Pentapetalae</taxon>
        <taxon>rosids</taxon>
        <taxon>malvids</taxon>
        <taxon>Myrtales</taxon>
        <taxon>Lythraceae</taxon>
        <taxon>Punica</taxon>
    </lineage>
</organism>
<evidence type="ECO:0000313" key="5">
    <source>
        <dbReference type="Proteomes" id="UP000233551"/>
    </source>
</evidence>
<dbReference type="EMBL" id="PGOL01002610">
    <property type="protein sequence ID" value="PKI46527.1"/>
    <property type="molecule type" value="Genomic_DNA"/>
</dbReference>
<dbReference type="Pfam" id="PF22932">
    <property type="entry name" value="Ubiq_DUF_assoc"/>
    <property type="match status" value="1"/>
</dbReference>
<protein>
    <submittedName>
        <fullName evidence="4">Uncharacterized protein</fullName>
    </submittedName>
</protein>
<dbReference type="Proteomes" id="UP000233551">
    <property type="component" value="Unassembled WGS sequence"/>
</dbReference>
<proteinExistence type="predicted"/>
<sequence length="308" mass="34695">MKIQLLGETDLSVHEATDGRSYHDKYLLADDDKESVCQDRNGTIRQAKWEVEMVPGYDHVIRLKSCYGKYLTASNVPFLLGMTGKKVLQTLPRRLDSSVEWEPFREGMQIRLKTRYGNFLRANGGLPPWRNSITHDRTHRHRSTGQNWDLWDVDIVELRPKPAAPPPPEPKVESAEDTESEPEEPDSPSSISLTRRPIPRKEDGSFPCSPVKAEGRLISYRVADENGDFMEEEEATITFKGSGLEELVETLEDETGLEDIILCSHWGGKLYPLRLQLPPNNAQMHVVVVPPSSRAAGDVEVPGSPNTR</sequence>
<reference evidence="4 5" key="1">
    <citation type="submission" date="2017-11" db="EMBL/GenBank/DDBJ databases">
        <title>De-novo sequencing of pomegranate (Punica granatum L.) genome.</title>
        <authorList>
            <person name="Akparov Z."/>
            <person name="Amiraslanov A."/>
            <person name="Hajiyeva S."/>
            <person name="Abbasov M."/>
            <person name="Kaur K."/>
            <person name="Hamwieh A."/>
            <person name="Solovyev V."/>
            <person name="Salamov A."/>
            <person name="Braich B."/>
            <person name="Kosarev P."/>
            <person name="Mahmoud A."/>
            <person name="Hajiyev E."/>
            <person name="Babayeva S."/>
            <person name="Izzatullayeva V."/>
            <person name="Mammadov A."/>
            <person name="Mammadov A."/>
            <person name="Sharifova S."/>
            <person name="Ojaghi J."/>
            <person name="Eynullazada K."/>
            <person name="Bayramov B."/>
            <person name="Abdulazimova A."/>
            <person name="Shahmuradov I."/>
        </authorList>
    </citation>
    <scope>NUCLEOTIDE SEQUENCE [LARGE SCALE GENOMIC DNA]</scope>
    <source>
        <strain evidence="5">cv. AG2017</strain>
        <tissue evidence="4">Leaf</tissue>
    </source>
</reference>
<dbReference type="STRING" id="22663.A0A2I0IRA3"/>